<protein>
    <submittedName>
        <fullName evidence="2">Uncharacterized protein</fullName>
    </submittedName>
</protein>
<dbReference type="OrthoDB" id="2453732at2"/>
<keyword evidence="1" id="KW-0732">Signal</keyword>
<keyword evidence="3" id="KW-1185">Reference proteome</keyword>
<accession>A0A8J3AW74</accession>
<sequence>MKKKLAFLMSLMTTILIFGLFPSMTSQAKQPSYLMDVKKDYLYGGPGETSVYHTYSFVGKDTTGKFKGFNNWKQTFVYPDQTIEYTHYEKETNKGLFYDNNIALPYPIKKGARWTVNGKKYSISSINKTIKVPAGTFKNVIEVKIVTDLGSAYRYYAQNVGLIMTFAEGRIMSELKEVKAKK</sequence>
<evidence type="ECO:0000256" key="1">
    <source>
        <dbReference type="SAM" id="SignalP"/>
    </source>
</evidence>
<feature type="chain" id="PRO_5035192936" evidence="1">
    <location>
        <begin position="29"/>
        <end position="182"/>
    </location>
</feature>
<evidence type="ECO:0000313" key="2">
    <source>
        <dbReference type="EMBL" id="GGI17987.1"/>
    </source>
</evidence>
<dbReference type="RefSeq" id="WP_088003414.1">
    <property type="nucleotide sequence ID" value="NZ_BMHB01000004.1"/>
</dbReference>
<feature type="signal peptide" evidence="1">
    <location>
        <begin position="1"/>
        <end position="28"/>
    </location>
</feature>
<name>A0A8J3AW74_9BACI</name>
<organism evidence="2 3">
    <name type="scientific">Gottfriedia solisilvae</name>
    <dbReference type="NCBI Taxonomy" id="1516104"/>
    <lineage>
        <taxon>Bacteria</taxon>
        <taxon>Bacillati</taxon>
        <taxon>Bacillota</taxon>
        <taxon>Bacilli</taxon>
        <taxon>Bacillales</taxon>
        <taxon>Bacillaceae</taxon>
        <taxon>Gottfriedia</taxon>
    </lineage>
</organism>
<dbReference type="EMBL" id="BMHB01000004">
    <property type="protein sequence ID" value="GGI17987.1"/>
    <property type="molecule type" value="Genomic_DNA"/>
</dbReference>
<comment type="caution">
    <text evidence="2">The sequence shown here is derived from an EMBL/GenBank/DDBJ whole genome shotgun (WGS) entry which is preliminary data.</text>
</comment>
<gene>
    <name evidence="2" type="ORF">GCM10007380_40680</name>
</gene>
<dbReference type="AlphaFoldDB" id="A0A8J3AW74"/>
<dbReference type="Proteomes" id="UP000626244">
    <property type="component" value="Unassembled WGS sequence"/>
</dbReference>
<proteinExistence type="predicted"/>
<evidence type="ECO:0000313" key="3">
    <source>
        <dbReference type="Proteomes" id="UP000626244"/>
    </source>
</evidence>
<reference evidence="3" key="1">
    <citation type="journal article" date="2019" name="Int. J. Syst. Evol. Microbiol.">
        <title>The Global Catalogue of Microorganisms (GCM) 10K type strain sequencing project: providing services to taxonomists for standard genome sequencing and annotation.</title>
        <authorList>
            <consortium name="The Broad Institute Genomics Platform"/>
            <consortium name="The Broad Institute Genome Sequencing Center for Infectious Disease"/>
            <person name="Wu L."/>
            <person name="Ma J."/>
        </authorList>
    </citation>
    <scope>NUCLEOTIDE SEQUENCE [LARGE SCALE GENOMIC DNA]</scope>
    <source>
        <strain evidence="3">CGMCC 1.14993</strain>
    </source>
</reference>